<reference evidence="2 3" key="1">
    <citation type="journal article" date="2018" name="Sci. Rep.">
        <title>Raphidocelis subcapitata (=Pseudokirchneriella subcapitata) provides an insight into genome evolution and environmental adaptations in the Sphaeropleales.</title>
        <authorList>
            <person name="Suzuki S."/>
            <person name="Yamaguchi H."/>
            <person name="Nakajima N."/>
            <person name="Kawachi M."/>
        </authorList>
    </citation>
    <scope>NUCLEOTIDE SEQUENCE [LARGE SCALE GENOMIC DNA]</scope>
    <source>
        <strain evidence="2 3">NIES-35</strain>
    </source>
</reference>
<accession>A0A2V0NJM1</accession>
<dbReference type="EMBL" id="BDRX01000001">
    <property type="protein sequence ID" value="GBF87424.1"/>
    <property type="molecule type" value="Genomic_DNA"/>
</dbReference>
<evidence type="ECO:0000313" key="3">
    <source>
        <dbReference type="Proteomes" id="UP000247498"/>
    </source>
</evidence>
<feature type="compositionally biased region" description="Low complexity" evidence="1">
    <location>
        <begin position="345"/>
        <end position="374"/>
    </location>
</feature>
<organism evidence="2 3">
    <name type="scientific">Raphidocelis subcapitata</name>
    <dbReference type="NCBI Taxonomy" id="307507"/>
    <lineage>
        <taxon>Eukaryota</taxon>
        <taxon>Viridiplantae</taxon>
        <taxon>Chlorophyta</taxon>
        <taxon>core chlorophytes</taxon>
        <taxon>Chlorophyceae</taxon>
        <taxon>CS clade</taxon>
        <taxon>Sphaeropleales</taxon>
        <taxon>Selenastraceae</taxon>
        <taxon>Raphidocelis</taxon>
    </lineage>
</organism>
<evidence type="ECO:0000313" key="2">
    <source>
        <dbReference type="EMBL" id="GBF87424.1"/>
    </source>
</evidence>
<feature type="region of interest" description="Disordered" evidence="1">
    <location>
        <begin position="426"/>
        <end position="487"/>
    </location>
</feature>
<feature type="compositionally biased region" description="Low complexity" evidence="1">
    <location>
        <begin position="292"/>
        <end position="315"/>
    </location>
</feature>
<protein>
    <submittedName>
        <fullName evidence="2">Uncharacterized protein</fullName>
    </submittedName>
</protein>
<feature type="compositionally biased region" description="Low complexity" evidence="1">
    <location>
        <begin position="426"/>
        <end position="442"/>
    </location>
</feature>
<evidence type="ECO:0000256" key="1">
    <source>
        <dbReference type="SAM" id="MobiDB-lite"/>
    </source>
</evidence>
<sequence length="674" mass="67366">MDVEALFADCWFGLGPKTSPSSHPQAQPSAGRAASGAAGPPLRASLEQSVCSTAASVGDEDDIYATVPSALTVTPAWGGIASSWRRALRAVARDVPAGGPPPPPLAPPLAPLVLPGSGERRNDHSGAHRGGGSSSSEPPSPMSVPGGAAAGSGHSTPLLPPASPCSPLPASCGKVAVPLGRAALMAVFKHTSFSAPPLARPEESLAAAPSGGEADPAAACAAAAASAAPASTCHAVAASAPLRPAQPLGQQAVPAVRWNSAFGAPAAAAAAAPAAVQSWPLEDPNSEEEQQAEAQQQAKQRQQQKQPKQHQQQEQLKQRHQVPSPSQQDAQDGGPSEMQRKAAAHADPSPATAASDASPSSLAAPAAAPPAAGDADVVAWRYLFTSKWRRARHVAPIDRFNDSPDPLAFISAHGAATTVSLATAAGPSAASRGDGAPAAGAPRKPPSASPSPLPRPPSGGNLRGGRAAAAPPSRGCSSGASSLAGSVPTMPRVFSGGEMHRQLVAEARRAHAALELHNAAQRAAGDAGAGARRPAADEAPRPWAGPLVPAVRLDPAAVSNDAFVLARLVDASAPPGLGRCKLVLRAARGAAPGKLLAELEGEVAAAAAAARLPAPYAEVQPVGRGALFLAGPRRLKVVPSQEPAPRGAMVPAAVASLAAALLRQAVPAEWAVLH</sequence>
<feature type="compositionally biased region" description="Pro residues" evidence="1">
    <location>
        <begin position="98"/>
        <end position="110"/>
    </location>
</feature>
<gene>
    <name evidence="2" type="ORF">Rsub_00135</name>
</gene>
<feature type="compositionally biased region" description="Low complexity" evidence="1">
    <location>
        <begin position="458"/>
        <end position="486"/>
    </location>
</feature>
<feature type="compositionally biased region" description="Pro residues" evidence="1">
    <location>
        <begin position="443"/>
        <end position="457"/>
    </location>
</feature>
<feature type="compositionally biased region" description="Low complexity" evidence="1">
    <location>
        <begin position="19"/>
        <end position="45"/>
    </location>
</feature>
<keyword evidence="3" id="KW-1185">Reference proteome</keyword>
<dbReference type="OrthoDB" id="10684496at2759"/>
<comment type="caution">
    <text evidence="2">The sequence shown here is derived from an EMBL/GenBank/DDBJ whole genome shotgun (WGS) entry which is preliminary data.</text>
</comment>
<dbReference type="AlphaFoldDB" id="A0A2V0NJM1"/>
<dbReference type="Proteomes" id="UP000247498">
    <property type="component" value="Unassembled WGS sequence"/>
</dbReference>
<feature type="region of interest" description="Disordered" evidence="1">
    <location>
        <begin position="95"/>
        <end position="163"/>
    </location>
</feature>
<proteinExistence type="predicted"/>
<feature type="region of interest" description="Disordered" evidence="1">
    <location>
        <begin position="281"/>
        <end position="374"/>
    </location>
</feature>
<name>A0A2V0NJM1_9CHLO</name>
<dbReference type="InParanoid" id="A0A2V0NJM1"/>
<feature type="region of interest" description="Disordered" evidence="1">
    <location>
        <begin position="17"/>
        <end position="45"/>
    </location>
</feature>